<name>A0A0F6YJZ1_9BACT</name>
<dbReference type="KEGG" id="samy:DB32_005837"/>
<feature type="compositionally biased region" description="Basic and acidic residues" evidence="1">
    <location>
        <begin position="1"/>
        <end position="30"/>
    </location>
</feature>
<evidence type="ECO:0000256" key="1">
    <source>
        <dbReference type="SAM" id="MobiDB-lite"/>
    </source>
</evidence>
<sequence length="97" mass="10378">MRVAAKREPVAPRVEHQDVGAAPDHRDRPVRAGGGDDADDATSPAGPLPLERDGSARLGSRAWDPQQRQGWKRVAANDDDPVHPTATRYGSVGHAAR</sequence>
<dbReference type="AlphaFoldDB" id="A0A0F6YJZ1"/>
<evidence type="ECO:0000313" key="3">
    <source>
        <dbReference type="Proteomes" id="UP000034883"/>
    </source>
</evidence>
<protein>
    <submittedName>
        <fullName evidence="2">Uncharacterized protein</fullName>
    </submittedName>
</protein>
<keyword evidence="3" id="KW-1185">Reference proteome</keyword>
<reference evidence="2 3" key="1">
    <citation type="submission" date="2015-03" db="EMBL/GenBank/DDBJ databases">
        <title>Genome assembly of Sandaracinus amylolyticus DSM 53668.</title>
        <authorList>
            <person name="Sharma G."/>
            <person name="Subramanian S."/>
        </authorList>
    </citation>
    <scope>NUCLEOTIDE SEQUENCE [LARGE SCALE GENOMIC DNA]</scope>
    <source>
        <strain evidence="2 3">DSM 53668</strain>
    </source>
</reference>
<evidence type="ECO:0000313" key="2">
    <source>
        <dbReference type="EMBL" id="AKF08688.1"/>
    </source>
</evidence>
<accession>A0A0F6YJZ1</accession>
<feature type="region of interest" description="Disordered" evidence="1">
    <location>
        <begin position="1"/>
        <end position="97"/>
    </location>
</feature>
<dbReference type="EMBL" id="CP011125">
    <property type="protein sequence ID" value="AKF08688.1"/>
    <property type="molecule type" value="Genomic_DNA"/>
</dbReference>
<dbReference type="STRING" id="927083.DB32_005837"/>
<gene>
    <name evidence="2" type="ORF">DB32_005837</name>
</gene>
<dbReference type="Proteomes" id="UP000034883">
    <property type="component" value="Chromosome"/>
</dbReference>
<proteinExistence type="predicted"/>
<organism evidence="2 3">
    <name type="scientific">Sandaracinus amylolyticus</name>
    <dbReference type="NCBI Taxonomy" id="927083"/>
    <lineage>
        <taxon>Bacteria</taxon>
        <taxon>Pseudomonadati</taxon>
        <taxon>Myxococcota</taxon>
        <taxon>Polyangia</taxon>
        <taxon>Polyangiales</taxon>
        <taxon>Sandaracinaceae</taxon>
        <taxon>Sandaracinus</taxon>
    </lineage>
</organism>